<evidence type="ECO:0000313" key="1">
    <source>
        <dbReference type="EMBL" id="MPC87332.1"/>
    </source>
</evidence>
<keyword evidence="2" id="KW-1185">Reference proteome</keyword>
<dbReference type="AlphaFoldDB" id="A0A5B7ITV9"/>
<organism evidence="1 2">
    <name type="scientific">Portunus trituberculatus</name>
    <name type="common">Swimming crab</name>
    <name type="synonym">Neptunus trituberculatus</name>
    <dbReference type="NCBI Taxonomy" id="210409"/>
    <lineage>
        <taxon>Eukaryota</taxon>
        <taxon>Metazoa</taxon>
        <taxon>Ecdysozoa</taxon>
        <taxon>Arthropoda</taxon>
        <taxon>Crustacea</taxon>
        <taxon>Multicrustacea</taxon>
        <taxon>Malacostraca</taxon>
        <taxon>Eumalacostraca</taxon>
        <taxon>Eucarida</taxon>
        <taxon>Decapoda</taxon>
        <taxon>Pleocyemata</taxon>
        <taxon>Brachyura</taxon>
        <taxon>Eubrachyura</taxon>
        <taxon>Portunoidea</taxon>
        <taxon>Portunidae</taxon>
        <taxon>Portuninae</taxon>
        <taxon>Portunus</taxon>
    </lineage>
</organism>
<protein>
    <submittedName>
        <fullName evidence="1">Uncharacterized protein</fullName>
    </submittedName>
</protein>
<dbReference type="EMBL" id="VSRR010074176">
    <property type="protein sequence ID" value="MPC87332.1"/>
    <property type="molecule type" value="Genomic_DNA"/>
</dbReference>
<evidence type="ECO:0000313" key="2">
    <source>
        <dbReference type="Proteomes" id="UP000324222"/>
    </source>
</evidence>
<dbReference type="Proteomes" id="UP000324222">
    <property type="component" value="Unassembled WGS sequence"/>
</dbReference>
<sequence>MSPSGGGGTRLWVDGGCECGGVELAAKTPLKKPPVLP</sequence>
<comment type="caution">
    <text evidence="1">The sequence shown here is derived from an EMBL/GenBank/DDBJ whole genome shotgun (WGS) entry which is preliminary data.</text>
</comment>
<gene>
    <name evidence="1" type="ORF">E2C01_082192</name>
</gene>
<name>A0A5B7ITV9_PORTR</name>
<accession>A0A5B7ITV9</accession>
<proteinExistence type="predicted"/>
<reference evidence="1 2" key="1">
    <citation type="submission" date="2019-05" db="EMBL/GenBank/DDBJ databases">
        <title>Another draft genome of Portunus trituberculatus and its Hox gene families provides insights of decapod evolution.</title>
        <authorList>
            <person name="Jeong J.-H."/>
            <person name="Song I."/>
            <person name="Kim S."/>
            <person name="Choi T."/>
            <person name="Kim D."/>
            <person name="Ryu S."/>
            <person name="Kim W."/>
        </authorList>
    </citation>
    <scope>NUCLEOTIDE SEQUENCE [LARGE SCALE GENOMIC DNA]</scope>
    <source>
        <tissue evidence="1">Muscle</tissue>
    </source>
</reference>